<evidence type="ECO:0000313" key="2">
    <source>
        <dbReference type="EMBL" id="KAJ4393355.1"/>
    </source>
</evidence>
<evidence type="ECO:0000313" key="3">
    <source>
        <dbReference type="Proteomes" id="UP001140453"/>
    </source>
</evidence>
<sequence length="553" mass="60996">MFLHSGASLHGHEYHTPQNQTRKKPFLRSAFPNPRFRSNSSVTLPNKTTPSSPPQRPLARRRPVSEAYVRPISALLKDDSPPRTAVPSAPVVRFKGLGILDPPSNSSMPEDDPSVYDSDASQASCSTPKRRKRRAAAARKSTNYLLAVPPPKNLRPKKALFKTIRPRLLLQLQQLSTNERARPTIDVFPASLIAGPLAAAPYIHRFPRMFGAKGELGPRDLILVKSEDYTAHVEDDDESSTSRRQPVAVLSPGRGQADVGEIVLDDGSAWTCSSQKSHYSFVHVDEHGVSTTVRWVKRSTPKRVASAPITAENPPMMGGSTDTSDSDYRYTFSIINPLTRRHPILATLSSQSLEIYDEYTTPSSSSHRYPPSRPVSGIVDSASYLSRDPPLSPLSLNECSTQRETHFVDEATKKLIMVTGLWLALRLGPSLDSLDAGESASHSQDTPRITPSSSFQCTFQSLPRRQTTSNASNSPSISQPTRIRRAMSTGAAFMQRRRQKDCSEAPSRTSTVVELGRISDMEDSINENVDAPVAPSPAQKKARRTSWFKRLTH</sequence>
<feature type="compositionally biased region" description="Basic residues" evidence="1">
    <location>
        <begin position="540"/>
        <end position="553"/>
    </location>
</feature>
<feature type="region of interest" description="Disordered" evidence="1">
    <location>
        <begin position="1"/>
        <end position="64"/>
    </location>
</feature>
<keyword evidence="3" id="KW-1185">Reference proteome</keyword>
<comment type="caution">
    <text evidence="2">The sequence shown here is derived from an EMBL/GenBank/DDBJ whole genome shotgun (WGS) entry which is preliminary data.</text>
</comment>
<feature type="compositionally biased region" description="Basic residues" evidence="1">
    <location>
        <begin position="128"/>
        <end position="137"/>
    </location>
</feature>
<dbReference type="OrthoDB" id="5404323at2759"/>
<name>A0A9W9CXS4_9PEZI</name>
<proteinExistence type="predicted"/>
<accession>A0A9W9CXS4</accession>
<feature type="region of interest" description="Disordered" evidence="1">
    <location>
        <begin position="434"/>
        <end position="482"/>
    </location>
</feature>
<evidence type="ECO:0000256" key="1">
    <source>
        <dbReference type="SAM" id="MobiDB-lite"/>
    </source>
</evidence>
<gene>
    <name evidence="2" type="ORF">N0V93_002563</name>
</gene>
<organism evidence="2 3">
    <name type="scientific">Gnomoniopsis smithogilvyi</name>
    <dbReference type="NCBI Taxonomy" id="1191159"/>
    <lineage>
        <taxon>Eukaryota</taxon>
        <taxon>Fungi</taxon>
        <taxon>Dikarya</taxon>
        <taxon>Ascomycota</taxon>
        <taxon>Pezizomycotina</taxon>
        <taxon>Sordariomycetes</taxon>
        <taxon>Sordariomycetidae</taxon>
        <taxon>Diaporthales</taxon>
        <taxon>Gnomoniaceae</taxon>
        <taxon>Gnomoniopsis</taxon>
    </lineage>
</organism>
<feature type="compositionally biased region" description="Polar residues" evidence="1">
    <location>
        <begin position="440"/>
        <end position="481"/>
    </location>
</feature>
<feature type="region of interest" description="Disordered" evidence="1">
    <location>
        <begin position="232"/>
        <end position="252"/>
    </location>
</feature>
<feature type="compositionally biased region" description="Polar residues" evidence="1">
    <location>
        <begin position="36"/>
        <end position="50"/>
    </location>
</feature>
<feature type="region of interest" description="Disordered" evidence="1">
    <location>
        <begin position="100"/>
        <end position="149"/>
    </location>
</feature>
<feature type="region of interest" description="Disordered" evidence="1">
    <location>
        <begin position="523"/>
        <end position="553"/>
    </location>
</feature>
<dbReference type="EMBL" id="JAPEVB010000002">
    <property type="protein sequence ID" value="KAJ4393355.1"/>
    <property type="molecule type" value="Genomic_DNA"/>
</dbReference>
<reference evidence="2" key="1">
    <citation type="submission" date="2022-10" db="EMBL/GenBank/DDBJ databases">
        <title>Tapping the CABI collections for fungal endophytes: first genome assemblies for Collariella, Neodidymelliopsis, Ascochyta clinopodiicola, Didymella pomorum, Didymosphaeria variabile, Neocosmospora piperis and Neocucurbitaria cava.</title>
        <authorList>
            <person name="Hill R."/>
        </authorList>
    </citation>
    <scope>NUCLEOTIDE SEQUENCE</scope>
    <source>
        <strain evidence="2">IMI 355082</strain>
    </source>
</reference>
<dbReference type="Proteomes" id="UP001140453">
    <property type="component" value="Unassembled WGS sequence"/>
</dbReference>
<protein>
    <submittedName>
        <fullName evidence="2">Uncharacterized protein</fullName>
    </submittedName>
</protein>
<dbReference type="AlphaFoldDB" id="A0A9W9CXS4"/>